<dbReference type="Ensembl" id="ENSGMOT00000061205.1">
    <property type="protein sequence ID" value="ENSGMOP00000022509.1"/>
    <property type="gene ID" value="ENSGMOG00000006286.2"/>
</dbReference>
<evidence type="ECO:0000256" key="10">
    <source>
        <dbReference type="ARBA" id="ARBA00022968"/>
    </source>
</evidence>
<evidence type="ECO:0000256" key="2">
    <source>
        <dbReference type="ARBA" id="ARBA00011932"/>
    </source>
</evidence>
<keyword evidence="6" id="KW-0547">Nucleotide-binding</keyword>
<reference evidence="18" key="1">
    <citation type="submission" date="2025-08" db="UniProtKB">
        <authorList>
            <consortium name="Ensembl"/>
        </authorList>
    </citation>
    <scope>IDENTIFICATION</scope>
</reference>
<evidence type="ECO:0000256" key="8">
    <source>
        <dbReference type="ARBA" id="ARBA00022824"/>
    </source>
</evidence>
<keyword evidence="10" id="KW-0735">Signal-anchor</keyword>
<comment type="subcellular location">
    <subcellularLocation>
        <location evidence="1">Endoplasmic reticulum membrane</location>
        <topology evidence="1">Single-pass type II membrane protein</topology>
    </subcellularLocation>
</comment>
<evidence type="ECO:0000256" key="7">
    <source>
        <dbReference type="ARBA" id="ARBA00022777"/>
    </source>
</evidence>
<dbReference type="FunFam" id="1.10.510.10:FF:000464">
    <property type="entry name" value="Protein O-mannose kinase"/>
    <property type="match status" value="1"/>
</dbReference>
<evidence type="ECO:0000256" key="1">
    <source>
        <dbReference type="ARBA" id="ARBA00004648"/>
    </source>
</evidence>
<dbReference type="EC" id="2.7.1.183" evidence="2"/>
<dbReference type="GeneTree" id="ENSGT00390000004945"/>
<comment type="function">
    <text evidence="13">Protein O-mannose kinase that specifically mediates phosphorylation at the 6-position of an O-mannose of the trisaccharide (N-acetylgalactosamine (GalNAc)-beta-1,3-N-acetylglucosamine (GlcNAc)-beta-1,4-mannose) to generate phosphorylated O-mannosyl trisaccharide (N-acetylgalactosamine-beta-1,3-N-acetylglucosamine-beta-1,4-(phosphate-6-)mannose). Phosphorylated O-mannosyl trisaccharide is a carbohydrate structure present in alpha-dystroglycan (DAG1), which is required for binding laminin G-like domain-containing extracellular proteins with high affinity. Only shows kinase activity when the GalNAc-beta-3-GlcNAc-beta-terminus is linked to the 4-position of O-mannose, suggesting that this disaccharide serves as the substrate recognition motif.</text>
</comment>
<dbReference type="InterPro" id="IPR011009">
    <property type="entry name" value="Kinase-like_dom_sf"/>
</dbReference>
<evidence type="ECO:0000256" key="5">
    <source>
        <dbReference type="ARBA" id="ARBA00022692"/>
    </source>
</evidence>
<keyword evidence="12" id="KW-0472">Membrane</keyword>
<comment type="catalytic activity">
    <reaction evidence="14">
        <text>3-O-[beta-D-GalNAc-(1-&gt;3)-beta-D-GlcNAc-(1-&gt;4)-alpha-D-Man]-L-Thr-[protein] + ATP = 3-O-[beta-D-GalNAc-(1-&gt;3)-beta-D-GlcNAc-(1-&gt;4)-(O-6-P-alpha-D-Man)]-Thr-[protein] + ADP + H(+)</text>
        <dbReference type="Rhea" id="RHEA:52616"/>
        <dbReference type="Rhea" id="RHEA-COMP:13308"/>
        <dbReference type="Rhea" id="RHEA-COMP:13309"/>
        <dbReference type="ChEBI" id="CHEBI:15378"/>
        <dbReference type="ChEBI" id="CHEBI:30616"/>
        <dbReference type="ChEBI" id="CHEBI:136709"/>
        <dbReference type="ChEBI" id="CHEBI:136710"/>
        <dbReference type="ChEBI" id="CHEBI:456216"/>
        <dbReference type="EC" id="2.7.1.183"/>
    </reaction>
</comment>
<organism evidence="18 19">
    <name type="scientific">Gadus morhua</name>
    <name type="common">Atlantic cod</name>
    <dbReference type="NCBI Taxonomy" id="8049"/>
    <lineage>
        <taxon>Eukaryota</taxon>
        <taxon>Metazoa</taxon>
        <taxon>Chordata</taxon>
        <taxon>Craniata</taxon>
        <taxon>Vertebrata</taxon>
        <taxon>Euteleostomi</taxon>
        <taxon>Actinopterygii</taxon>
        <taxon>Neopterygii</taxon>
        <taxon>Teleostei</taxon>
        <taxon>Neoteleostei</taxon>
        <taxon>Acanthomorphata</taxon>
        <taxon>Zeiogadaria</taxon>
        <taxon>Gadariae</taxon>
        <taxon>Gadiformes</taxon>
        <taxon>Gadoidei</taxon>
        <taxon>Gadidae</taxon>
        <taxon>Gadus</taxon>
    </lineage>
</organism>
<keyword evidence="5" id="KW-0812">Transmembrane</keyword>
<evidence type="ECO:0000256" key="13">
    <source>
        <dbReference type="ARBA" id="ARBA00025665"/>
    </source>
</evidence>
<evidence type="ECO:0000256" key="9">
    <source>
        <dbReference type="ARBA" id="ARBA00022840"/>
    </source>
</evidence>
<dbReference type="GO" id="GO:0006493">
    <property type="term" value="P:protein O-linked glycosylation"/>
    <property type="evidence" value="ECO:0007669"/>
    <property type="project" value="InterPro"/>
</dbReference>
<dbReference type="PANTHER" id="PTHR22618">
    <property type="entry name" value="PROTEIN O-MANNOSE KINASE"/>
    <property type="match status" value="1"/>
</dbReference>
<evidence type="ECO:0000313" key="19">
    <source>
        <dbReference type="Proteomes" id="UP000694546"/>
    </source>
</evidence>
<proteinExistence type="predicted"/>
<keyword evidence="9" id="KW-0067">ATP-binding</keyword>
<keyword evidence="8" id="KW-0256">Endoplasmic reticulum</keyword>
<dbReference type="InterPro" id="IPR039318">
    <property type="entry name" value="POMK"/>
</dbReference>
<sequence length="353" mass="39743">MTIQKPFQLKRKLSAQSVDSFSGGPEHQCRGCSPLFGGLWFRNDEHPMSPHMGCPPRHFRMASMKTCYPWLQCPQVKAEVRKLKLIGQGAVKQVYLSEWRGQKVALSTLSSPEYLEDFLHGVTMLQTLQGPQVVQLVGWCPEEVLLVTEYHPLGSLLSLDATLAQERHRSRDTWQTRLRLALDYVSALSHLHASPAGCRVMCDSNSLEKTLSQFLLTADFRLVVNDLDALPEVDQSRGLLAKCGHRELTGDFVAPEQLWPFGGEEDDGGQPFSDELMPGYDHLSDVWKIPDVTRHLMGRVPGGDVAHFHLFQIHEECKRRDPRLRPSALDVLAVYRSVYANMGRDAAGSRDML</sequence>
<dbReference type="GO" id="GO:0019200">
    <property type="term" value="F:carbohydrate kinase activity"/>
    <property type="evidence" value="ECO:0007669"/>
    <property type="project" value="InterPro"/>
</dbReference>
<protein>
    <recommendedName>
        <fullName evidence="3">Protein O-mannose kinase</fullName>
        <ecNumber evidence="2">2.7.1.183</ecNumber>
    </recommendedName>
    <alternativeName>
        <fullName evidence="16">Protein kinase-like protein SgK196</fullName>
    </alternativeName>
    <alternativeName>
        <fullName evidence="15">Sugen kinase 196</fullName>
    </alternativeName>
</protein>
<dbReference type="InterPro" id="IPR001245">
    <property type="entry name" value="Ser-Thr/Tyr_kinase_cat_dom"/>
</dbReference>
<evidence type="ECO:0000256" key="16">
    <source>
        <dbReference type="ARBA" id="ARBA00030430"/>
    </source>
</evidence>
<dbReference type="AlphaFoldDB" id="A0A8C4ZWA3"/>
<evidence type="ECO:0000256" key="6">
    <source>
        <dbReference type="ARBA" id="ARBA00022741"/>
    </source>
</evidence>
<accession>A0A8C4ZWA3</accession>
<evidence type="ECO:0000259" key="17">
    <source>
        <dbReference type="PROSITE" id="PS50011"/>
    </source>
</evidence>
<dbReference type="GO" id="GO:0004672">
    <property type="term" value="F:protein kinase activity"/>
    <property type="evidence" value="ECO:0007669"/>
    <property type="project" value="InterPro"/>
</dbReference>
<dbReference type="Proteomes" id="UP000694546">
    <property type="component" value="Chromosome 10"/>
</dbReference>
<evidence type="ECO:0000256" key="3">
    <source>
        <dbReference type="ARBA" id="ARBA00015906"/>
    </source>
</evidence>
<dbReference type="PROSITE" id="PS50011">
    <property type="entry name" value="PROTEIN_KINASE_DOM"/>
    <property type="match status" value="1"/>
</dbReference>
<dbReference type="SUPFAM" id="SSF56112">
    <property type="entry name" value="Protein kinase-like (PK-like)"/>
    <property type="match status" value="1"/>
</dbReference>
<reference evidence="18" key="2">
    <citation type="submission" date="2025-09" db="UniProtKB">
        <authorList>
            <consortium name="Ensembl"/>
        </authorList>
    </citation>
    <scope>IDENTIFICATION</scope>
</reference>
<dbReference type="PANTHER" id="PTHR22618:SF2">
    <property type="entry name" value="PROTEIN O-MANNOSE KINASE"/>
    <property type="match status" value="1"/>
</dbReference>
<dbReference type="OMA" id="NTWHRRL"/>
<dbReference type="GO" id="GO:0005524">
    <property type="term" value="F:ATP binding"/>
    <property type="evidence" value="ECO:0007669"/>
    <property type="project" value="UniProtKB-KW"/>
</dbReference>
<evidence type="ECO:0000256" key="14">
    <source>
        <dbReference type="ARBA" id="ARBA00029343"/>
    </source>
</evidence>
<keyword evidence="11" id="KW-1133">Transmembrane helix</keyword>
<evidence type="ECO:0000256" key="4">
    <source>
        <dbReference type="ARBA" id="ARBA00022679"/>
    </source>
</evidence>
<dbReference type="Pfam" id="PF07714">
    <property type="entry name" value="PK_Tyr_Ser-Thr"/>
    <property type="match status" value="1"/>
</dbReference>
<name>A0A8C4ZWA3_GADMO</name>
<keyword evidence="19" id="KW-1185">Reference proteome</keyword>
<evidence type="ECO:0000256" key="12">
    <source>
        <dbReference type="ARBA" id="ARBA00023136"/>
    </source>
</evidence>
<evidence type="ECO:0000313" key="18">
    <source>
        <dbReference type="Ensembl" id="ENSGMOP00000022509.1"/>
    </source>
</evidence>
<gene>
    <name evidence="18" type="primary">pomk</name>
</gene>
<evidence type="ECO:0000256" key="15">
    <source>
        <dbReference type="ARBA" id="ARBA00030304"/>
    </source>
</evidence>
<keyword evidence="7" id="KW-0418">Kinase</keyword>
<dbReference type="GO" id="GO:0005789">
    <property type="term" value="C:endoplasmic reticulum membrane"/>
    <property type="evidence" value="ECO:0007669"/>
    <property type="project" value="UniProtKB-SubCell"/>
</dbReference>
<dbReference type="InterPro" id="IPR000719">
    <property type="entry name" value="Prot_kinase_dom"/>
</dbReference>
<evidence type="ECO:0000256" key="11">
    <source>
        <dbReference type="ARBA" id="ARBA00022989"/>
    </source>
</evidence>
<dbReference type="Gene3D" id="1.10.510.10">
    <property type="entry name" value="Transferase(Phosphotransferase) domain 1"/>
    <property type="match status" value="1"/>
</dbReference>
<feature type="domain" description="Protein kinase" evidence="17">
    <location>
        <begin position="80"/>
        <end position="353"/>
    </location>
</feature>
<keyword evidence="4" id="KW-0808">Transferase</keyword>